<feature type="transmembrane region" description="Helical" evidence="2">
    <location>
        <begin position="236"/>
        <end position="254"/>
    </location>
</feature>
<reference evidence="3 4" key="3">
    <citation type="journal article" date="2008" name="BMC Genomics">
        <title>The genome of the versatile nitrogen fixer Azorhizobium caulinodans ORS571.</title>
        <authorList>
            <person name="Lee KB."/>
            <person name="Backer P.D."/>
            <person name="Aono T."/>
            <person name="Liu CT."/>
            <person name="Suzuki S."/>
            <person name="Suzuki T."/>
            <person name="Kaneko T."/>
            <person name="Yamada M."/>
            <person name="Tabata S."/>
            <person name="Kupfer D.M."/>
            <person name="Najar F.Z."/>
            <person name="Wiley G.B."/>
            <person name="Roe B."/>
            <person name="Binnewies T.T."/>
            <person name="Ussery D.W."/>
            <person name="D'Haeze W."/>
            <person name="Herder J.D."/>
            <person name="Gevers D."/>
            <person name="Vereecke D."/>
            <person name="Holsters M."/>
            <person name="Oyaizu H."/>
        </authorList>
    </citation>
    <scope>NUCLEOTIDE SEQUENCE [LARGE SCALE GENOMIC DNA]</scope>
    <source>
        <strain evidence="4">ATCC 43989 / DSM 5975 / JCM 20966 / LMG 6465 / NBRC 14845 / NCIMB 13405 / ORS 571</strain>
    </source>
</reference>
<evidence type="ECO:0000256" key="2">
    <source>
        <dbReference type="SAM" id="Phobius"/>
    </source>
</evidence>
<feature type="transmembrane region" description="Helical" evidence="2">
    <location>
        <begin position="194"/>
        <end position="216"/>
    </location>
</feature>
<keyword evidence="4" id="KW-1185">Reference proteome</keyword>
<dbReference type="InterPro" id="IPR012666">
    <property type="entry name" value="CbtA_put"/>
</dbReference>
<dbReference type="KEGG" id="azc:AZC_1536"/>
<keyword evidence="2" id="KW-1133">Transmembrane helix</keyword>
<feature type="transmembrane region" description="Helical" evidence="2">
    <location>
        <begin position="5"/>
        <end position="24"/>
    </location>
</feature>
<gene>
    <name evidence="3" type="ordered locus">AZC_1536</name>
</gene>
<sequence>MVGSLLLRGMLVGVLAGLVAFGFARLYGEPQVALAIAFEEASGGHSHAEPAPAAAHSHDGHAHAGEAHDHGPAAADEEVFSRATQAGPGLLVALTVYGAAMGGLLALVFAFANGRLGALSPRAVASLLALAAFVALVLVPGLKYPPNPPAVGDAATIGLRTRLFFLMLSASLIALVGAVALARRLAARNGAWNGSLIAALAYVAVIAGVMALLPAIDEVPDGFSASLLWQFRLSALGLQAVLWGVMGIAFGAWVEYAPLSSRPRLAPAH</sequence>
<dbReference type="Proteomes" id="UP000000270">
    <property type="component" value="Chromosome"/>
</dbReference>
<dbReference type="eggNOG" id="COG5446">
    <property type="taxonomic scope" value="Bacteria"/>
</dbReference>
<feature type="region of interest" description="Disordered" evidence="1">
    <location>
        <begin position="45"/>
        <end position="75"/>
    </location>
</feature>
<feature type="transmembrane region" description="Helical" evidence="2">
    <location>
        <begin position="123"/>
        <end position="142"/>
    </location>
</feature>
<protein>
    <submittedName>
        <fullName evidence="3">Hypothetical conserved protein</fullName>
    </submittedName>
</protein>
<reference evidence="4" key="2">
    <citation type="submission" date="2007-04" db="EMBL/GenBank/DDBJ databases">
        <title>Complete genome sequence of the nitrogen-fixing bacterium Azorhizobium caulinodans ORS571.</title>
        <authorList>
            <person name="Lee K.B."/>
            <person name="Backer P.D."/>
            <person name="Aono T."/>
            <person name="Liu C.T."/>
            <person name="Suzuki S."/>
            <person name="Suzuki T."/>
            <person name="Kaneko T."/>
            <person name="Yamada M."/>
            <person name="Tabata S."/>
            <person name="Kupfer D.M."/>
            <person name="Najar F.Z."/>
            <person name="Wiley G.B."/>
            <person name="Roe B."/>
            <person name="Binnewies T."/>
            <person name="Ussery D."/>
            <person name="Vereecke D."/>
            <person name="Gevers D."/>
            <person name="Holsters M."/>
            <person name="Oyaizu H."/>
        </authorList>
    </citation>
    <scope>NUCLEOTIDE SEQUENCE [LARGE SCALE GENOMIC DNA]</scope>
    <source>
        <strain evidence="4">ATCC 43989 / DSM 5975 / JCM 20966 / LMG 6465 / NBRC 14845 / NCIMB 13405 / ORS 571</strain>
    </source>
</reference>
<reference evidence="3 4" key="1">
    <citation type="journal article" date="2007" name="Appl. Environ. Microbiol.">
        <title>Rhizobial factors required for stem nodule maturation and maintenance in Sesbania rostrata-Azorhizobium caulinodans ORS571 symbiosis.</title>
        <authorList>
            <person name="Suzuki S."/>
            <person name="Aono T."/>
            <person name="Lee KB."/>
            <person name="Suzuki T."/>
            <person name="Liu CT."/>
            <person name="Miwa H."/>
            <person name="Wakao S."/>
            <person name="Iki T."/>
            <person name="Oyaizu H."/>
        </authorList>
    </citation>
    <scope>NUCLEOTIDE SEQUENCE [LARGE SCALE GENOMIC DNA]</scope>
    <source>
        <strain evidence="4">ATCC 43989 / DSM 5975 / JCM 20966 / LMG 6465 / NBRC 14845 / NCIMB 13405 / ORS 571</strain>
    </source>
</reference>
<feature type="transmembrane region" description="Helical" evidence="2">
    <location>
        <begin position="90"/>
        <end position="111"/>
    </location>
</feature>
<dbReference type="Pfam" id="PF09490">
    <property type="entry name" value="CbtA"/>
    <property type="match status" value="1"/>
</dbReference>
<evidence type="ECO:0000313" key="4">
    <source>
        <dbReference type="Proteomes" id="UP000000270"/>
    </source>
</evidence>
<dbReference type="STRING" id="438753.AZC_1536"/>
<dbReference type="EMBL" id="AP009384">
    <property type="protein sequence ID" value="BAF87534.1"/>
    <property type="molecule type" value="Genomic_DNA"/>
</dbReference>
<keyword evidence="2" id="KW-0812">Transmembrane</keyword>
<evidence type="ECO:0000313" key="3">
    <source>
        <dbReference type="EMBL" id="BAF87534.1"/>
    </source>
</evidence>
<dbReference type="HOGENOM" id="CLU_090632_0_0_5"/>
<feature type="transmembrane region" description="Helical" evidence="2">
    <location>
        <begin position="162"/>
        <end position="182"/>
    </location>
</feature>
<dbReference type="AlphaFoldDB" id="A8HXT1"/>
<proteinExistence type="predicted"/>
<organism evidence="3 4">
    <name type="scientific">Azorhizobium caulinodans (strain ATCC 43989 / DSM 5975 / JCM 20966 / LMG 6465 / NBRC 14845 / NCIMB 13405 / ORS 571)</name>
    <dbReference type="NCBI Taxonomy" id="438753"/>
    <lineage>
        <taxon>Bacteria</taxon>
        <taxon>Pseudomonadati</taxon>
        <taxon>Pseudomonadota</taxon>
        <taxon>Alphaproteobacteria</taxon>
        <taxon>Hyphomicrobiales</taxon>
        <taxon>Xanthobacteraceae</taxon>
        <taxon>Azorhizobium</taxon>
    </lineage>
</organism>
<name>A8HXT1_AZOC5</name>
<feature type="compositionally biased region" description="Basic and acidic residues" evidence="1">
    <location>
        <begin position="56"/>
        <end position="71"/>
    </location>
</feature>
<reference evidence="3 4" key="6">
    <citation type="journal article" date="2011" name="Appl. Environ. Microbiol.">
        <title>Involvement of the azorhizobial chromosome partition gene (parA) in the onset of bacteroid differentiation during Sesbania rostrata stem nodule development.</title>
        <authorList>
            <person name="Liu CT."/>
            <person name="Lee KB."/>
            <person name="Wang YS."/>
            <person name="Peng MH."/>
            <person name="Lee KT."/>
            <person name="Suzuki S."/>
            <person name="Suzuki T."/>
            <person name="Oyaizu H."/>
        </authorList>
    </citation>
    <scope>NUCLEOTIDE SEQUENCE [LARGE SCALE GENOMIC DNA]</scope>
    <source>
        <strain evidence="4">ATCC 43989 / DSM 5975 / JCM 20966 / LMG 6465 / NBRC 14845 / NCIMB 13405 / ORS 571</strain>
    </source>
</reference>
<accession>A8HXT1</accession>
<reference evidence="3 4" key="4">
    <citation type="journal article" date="2009" name="Appl. Environ. Microbiol.">
        <title>Comparative genome-wide transcriptional profiling of Azorhizobium caulinodans ORS571 grown under free-living and symbiotic conditions.</title>
        <authorList>
            <person name="Tsukada S."/>
            <person name="Aono T."/>
            <person name="Akiba N."/>
            <person name="Lee KB."/>
            <person name="Liu CT."/>
            <person name="Toyazaki H."/>
            <person name="Oyaizu H."/>
        </authorList>
    </citation>
    <scope>NUCLEOTIDE SEQUENCE [LARGE SCALE GENOMIC DNA]</scope>
    <source>
        <strain evidence="4">ATCC 43989 / DSM 5975 / JCM 20966 / LMG 6465 / NBRC 14845 / NCIMB 13405 / ORS 571</strain>
    </source>
</reference>
<keyword evidence="2" id="KW-0472">Membrane</keyword>
<evidence type="ECO:0000256" key="1">
    <source>
        <dbReference type="SAM" id="MobiDB-lite"/>
    </source>
</evidence>
<dbReference type="RefSeq" id="WP_012170064.1">
    <property type="nucleotide sequence ID" value="NC_009937.1"/>
</dbReference>
<reference evidence="3 4" key="5">
    <citation type="journal article" date="2010" name="Appl. Environ. Microbiol.">
        <title>phrR-like gene praR of Azorhizobium caulinodans ORS571 is essential for symbiosis with Sesbania rostrata and is involved in expression of reb genes.</title>
        <authorList>
            <person name="Akiba N."/>
            <person name="Aono T."/>
            <person name="Toyazaki H."/>
            <person name="Sato S."/>
            <person name="Oyaizu H."/>
        </authorList>
    </citation>
    <scope>NUCLEOTIDE SEQUENCE [LARGE SCALE GENOMIC DNA]</scope>
    <source>
        <strain evidence="4">ATCC 43989 / DSM 5975 / JCM 20966 / LMG 6465 / NBRC 14845 / NCIMB 13405 / ORS 571</strain>
    </source>
</reference>